<sequence>MRAVIVFCCLNTVWSWNGPEVDTPLGRVRGLWKVSYNGKRYSSFEGIPYAKPPIGNLRFEEAVPIDPWPGTWNATKTSNRCMQTNITGEGEVQGNEDCLYLNIYVPGKRIVPYKKYDVLLQIHGGAYMTGSGTDVAESSFVLDMDLIYVAINYRLGVFGFLSTEDHVLPGNNAMKDQVLAMKWVKSNIEFFGGNPDSVTLIGHSAGGSSVHLHTLSPMSRGLFHRAFAGSGVALSPWVIKEKPAIFAKKMAALLGCPTEPSHLLKDCLKTRPANHFIDNYREFFGYGHLPFAPFSPVVEKHSRNPFLTKLPYEAIKDGDVADVPLLISTVRDEGLYPAYYFLDHFEDVDPVFPDVAHFLLDYNYTLPKEKRIQVAKQIKDLYLGPGEQISNATYKKFFKIFSDRDYIAPSEMAAKAQAKVMRSPVYYYYFDYNSEILPTSILMTGRDLDVVSHTGDTIYSLGQAMNGLRFTGDDNEMKDKLQNIITYFVKTGFPSFDGCNTWKNVDKGIDLTYLHIAGPNDMKVRSIKSLGNADFWRQFGLGETERDVTPYDNSFFLHSKRFMYFNKNE</sequence>
<evidence type="ECO:0000256" key="5">
    <source>
        <dbReference type="ARBA" id="ARBA00023180"/>
    </source>
</evidence>
<organism evidence="9 10">
    <name type="scientific">Phaedon cochleariae</name>
    <name type="common">Mustard beetle</name>
    <dbReference type="NCBI Taxonomy" id="80249"/>
    <lineage>
        <taxon>Eukaryota</taxon>
        <taxon>Metazoa</taxon>
        <taxon>Ecdysozoa</taxon>
        <taxon>Arthropoda</taxon>
        <taxon>Hexapoda</taxon>
        <taxon>Insecta</taxon>
        <taxon>Pterygota</taxon>
        <taxon>Neoptera</taxon>
        <taxon>Endopterygota</taxon>
        <taxon>Coleoptera</taxon>
        <taxon>Polyphaga</taxon>
        <taxon>Cucujiformia</taxon>
        <taxon>Chrysomeloidea</taxon>
        <taxon>Chrysomelidae</taxon>
        <taxon>Chrysomelinae</taxon>
        <taxon>Chrysomelini</taxon>
        <taxon>Phaedon</taxon>
    </lineage>
</organism>
<keyword evidence="7" id="KW-0732">Signal</keyword>
<dbReference type="OrthoDB" id="6846267at2759"/>
<dbReference type="EC" id="3.1.1.-" evidence="6"/>
<evidence type="ECO:0000256" key="7">
    <source>
        <dbReference type="SAM" id="SignalP"/>
    </source>
</evidence>
<feature type="signal peptide" evidence="7">
    <location>
        <begin position="1"/>
        <end position="15"/>
    </location>
</feature>
<keyword evidence="5" id="KW-0325">Glycoprotein</keyword>
<dbReference type="CDD" id="cd00312">
    <property type="entry name" value="Esterase_lipase"/>
    <property type="match status" value="1"/>
</dbReference>
<name>A0A9P0DF56_PHACE</name>
<feature type="chain" id="PRO_5040371865" description="Carboxylic ester hydrolase" evidence="7">
    <location>
        <begin position="16"/>
        <end position="569"/>
    </location>
</feature>
<evidence type="ECO:0000313" key="9">
    <source>
        <dbReference type="EMBL" id="CAH1119672.1"/>
    </source>
</evidence>
<keyword evidence="2" id="KW-0719">Serine esterase</keyword>
<reference evidence="9" key="2">
    <citation type="submission" date="2022-10" db="EMBL/GenBank/DDBJ databases">
        <authorList>
            <consortium name="ENA_rothamsted_submissions"/>
            <consortium name="culmorum"/>
            <person name="King R."/>
        </authorList>
    </citation>
    <scope>NUCLEOTIDE SEQUENCE</scope>
</reference>
<proteinExistence type="inferred from homology"/>
<evidence type="ECO:0000259" key="8">
    <source>
        <dbReference type="Pfam" id="PF00135"/>
    </source>
</evidence>
<evidence type="ECO:0000256" key="2">
    <source>
        <dbReference type="ARBA" id="ARBA00022487"/>
    </source>
</evidence>
<dbReference type="Pfam" id="PF00135">
    <property type="entry name" value="COesterase"/>
    <property type="match status" value="1"/>
</dbReference>
<feature type="domain" description="Carboxylesterase type B" evidence="8">
    <location>
        <begin position="19"/>
        <end position="521"/>
    </location>
</feature>
<evidence type="ECO:0000313" key="10">
    <source>
        <dbReference type="Proteomes" id="UP001153737"/>
    </source>
</evidence>
<keyword evidence="10" id="KW-1185">Reference proteome</keyword>
<gene>
    <name evidence="9" type="ORF">PHAECO_LOCUS3893</name>
</gene>
<keyword evidence="4" id="KW-1015">Disulfide bond</keyword>
<dbReference type="GO" id="GO:0052689">
    <property type="term" value="F:carboxylic ester hydrolase activity"/>
    <property type="evidence" value="ECO:0007669"/>
    <property type="project" value="UniProtKB-KW"/>
</dbReference>
<dbReference type="InterPro" id="IPR019826">
    <property type="entry name" value="Carboxylesterase_B_AS"/>
</dbReference>
<reference evidence="9" key="1">
    <citation type="submission" date="2022-01" db="EMBL/GenBank/DDBJ databases">
        <authorList>
            <person name="King R."/>
        </authorList>
    </citation>
    <scope>NUCLEOTIDE SEQUENCE</scope>
</reference>
<evidence type="ECO:0000256" key="6">
    <source>
        <dbReference type="RuleBase" id="RU361235"/>
    </source>
</evidence>
<dbReference type="EMBL" id="OU896719">
    <property type="protein sequence ID" value="CAH1119672.1"/>
    <property type="molecule type" value="Genomic_DNA"/>
</dbReference>
<keyword evidence="3 6" id="KW-0378">Hydrolase</keyword>
<dbReference type="Proteomes" id="UP001153737">
    <property type="component" value="Chromosome 13"/>
</dbReference>
<evidence type="ECO:0000256" key="4">
    <source>
        <dbReference type="ARBA" id="ARBA00023157"/>
    </source>
</evidence>
<dbReference type="InterPro" id="IPR029058">
    <property type="entry name" value="AB_hydrolase_fold"/>
</dbReference>
<dbReference type="PROSITE" id="PS00941">
    <property type="entry name" value="CARBOXYLESTERASE_B_2"/>
    <property type="match status" value="1"/>
</dbReference>
<evidence type="ECO:0000256" key="3">
    <source>
        <dbReference type="ARBA" id="ARBA00022801"/>
    </source>
</evidence>
<evidence type="ECO:0000256" key="1">
    <source>
        <dbReference type="ARBA" id="ARBA00005964"/>
    </source>
</evidence>
<protein>
    <recommendedName>
        <fullName evidence="6">Carboxylic ester hydrolase</fullName>
        <ecNumber evidence="6">3.1.1.-</ecNumber>
    </recommendedName>
</protein>
<dbReference type="InterPro" id="IPR002018">
    <property type="entry name" value="CarbesteraseB"/>
</dbReference>
<comment type="similarity">
    <text evidence="1 6">Belongs to the type-B carboxylesterase/lipase family.</text>
</comment>
<dbReference type="Gene3D" id="3.40.50.1820">
    <property type="entry name" value="alpha/beta hydrolase"/>
    <property type="match status" value="1"/>
</dbReference>
<dbReference type="InterPro" id="IPR019819">
    <property type="entry name" value="Carboxylesterase_B_CS"/>
</dbReference>
<dbReference type="SUPFAM" id="SSF53474">
    <property type="entry name" value="alpha/beta-Hydrolases"/>
    <property type="match status" value="1"/>
</dbReference>
<accession>A0A9P0DF56</accession>
<dbReference type="PROSITE" id="PS00122">
    <property type="entry name" value="CARBOXYLESTERASE_B_1"/>
    <property type="match status" value="1"/>
</dbReference>
<dbReference type="AlphaFoldDB" id="A0A9P0DF56"/>
<dbReference type="PANTHER" id="PTHR11559">
    <property type="entry name" value="CARBOXYLESTERASE"/>
    <property type="match status" value="1"/>
</dbReference>
<dbReference type="InterPro" id="IPR050309">
    <property type="entry name" value="Type-B_Carboxylest/Lipase"/>
</dbReference>